<organism evidence="1 2">
    <name type="scientific">Dyadobacter psychrophilus</name>
    <dbReference type="NCBI Taxonomy" id="651661"/>
    <lineage>
        <taxon>Bacteria</taxon>
        <taxon>Pseudomonadati</taxon>
        <taxon>Bacteroidota</taxon>
        <taxon>Cytophagia</taxon>
        <taxon>Cytophagales</taxon>
        <taxon>Spirosomataceae</taxon>
        <taxon>Dyadobacter</taxon>
    </lineage>
</organism>
<keyword evidence="2" id="KW-1185">Reference proteome</keyword>
<proteinExistence type="predicted"/>
<feature type="non-terminal residue" evidence="1">
    <location>
        <position position="46"/>
    </location>
</feature>
<accession>A0A1T5HK73</accession>
<dbReference type="Proteomes" id="UP000190897">
    <property type="component" value="Unassembled WGS sequence"/>
</dbReference>
<evidence type="ECO:0000313" key="2">
    <source>
        <dbReference type="Proteomes" id="UP000190897"/>
    </source>
</evidence>
<gene>
    <name evidence="1" type="ORF">SAMN05660293_05762</name>
</gene>
<reference evidence="2" key="1">
    <citation type="submission" date="2017-02" db="EMBL/GenBank/DDBJ databases">
        <authorList>
            <person name="Varghese N."/>
            <person name="Submissions S."/>
        </authorList>
    </citation>
    <scope>NUCLEOTIDE SEQUENCE [LARGE SCALE GENOMIC DNA]</scope>
    <source>
        <strain evidence="2">DSM 22270</strain>
    </source>
</reference>
<name>A0A1T5HK73_9BACT</name>
<dbReference type="EMBL" id="FUZA01000025">
    <property type="protein sequence ID" value="SKC21036.1"/>
    <property type="molecule type" value="Genomic_DNA"/>
</dbReference>
<protein>
    <submittedName>
        <fullName evidence="1">Uncharacterized protein</fullName>
    </submittedName>
</protein>
<dbReference type="AlphaFoldDB" id="A0A1T5HK73"/>
<sequence>MAKKKDKREIAQMTLPLIFDEKEVKKYAKQHWNVTFARQRKVSVYA</sequence>
<evidence type="ECO:0000313" key="1">
    <source>
        <dbReference type="EMBL" id="SKC21036.1"/>
    </source>
</evidence>